<keyword evidence="1" id="KW-1185">Reference proteome</keyword>
<dbReference type="OrthoDB" id="5980952at2759"/>
<evidence type="ECO:0000313" key="2">
    <source>
        <dbReference type="RefSeq" id="XP_019628679.1"/>
    </source>
</evidence>
<dbReference type="Proteomes" id="UP000515135">
    <property type="component" value="Unplaced"/>
</dbReference>
<sequence length="318" mass="37724">MLSDEERKNKPYALPVQYIPYNSLRDQYIRDLTKTLKERMNFYGLTAVDEERKNEPYALPVQYIPYNSLRDQYIRDLTKTLKERMNFYGLTAVGTVTDGEFSTLRTQGETRPLHLWQVIHDARESVSKMSKTTLKRMMQIDGNVNNDEARRTCVPEDVRQKLHLLQEEDGLSFEDALHHIRKDLIPDGYTYHPWRAHIPETELDMLRSILATYKLRERVEELKGERTDFSKYLYVPEVDPITLKEHHEREDHNHIMKRLAKHTRDGGHEEINVRRFEEAMRSKDTDLTYAALVGVRKQSVSDAERLLSHCVWRFFQNK</sequence>
<gene>
    <name evidence="2" type="primary">LOC109473244</name>
</gene>
<organism evidence="1 2">
    <name type="scientific">Branchiostoma belcheri</name>
    <name type="common">Amphioxus</name>
    <dbReference type="NCBI Taxonomy" id="7741"/>
    <lineage>
        <taxon>Eukaryota</taxon>
        <taxon>Metazoa</taxon>
        <taxon>Chordata</taxon>
        <taxon>Cephalochordata</taxon>
        <taxon>Leptocardii</taxon>
        <taxon>Amphioxiformes</taxon>
        <taxon>Branchiostomatidae</taxon>
        <taxon>Branchiostoma</taxon>
    </lineage>
</organism>
<evidence type="ECO:0000313" key="1">
    <source>
        <dbReference type="Proteomes" id="UP000515135"/>
    </source>
</evidence>
<dbReference type="RefSeq" id="XP_019628679.1">
    <property type="nucleotide sequence ID" value="XM_019773120.1"/>
</dbReference>
<name>A0A6P4Z408_BRABE</name>
<proteinExistence type="predicted"/>
<dbReference type="GeneID" id="109473244"/>
<dbReference type="AlphaFoldDB" id="A0A6P4Z408"/>
<protein>
    <submittedName>
        <fullName evidence="2">Uncharacterized protein LOC109473244</fullName>
    </submittedName>
</protein>
<dbReference type="KEGG" id="bbel:109473244"/>
<accession>A0A6P4Z408</accession>
<reference evidence="2" key="1">
    <citation type="submission" date="2025-08" db="UniProtKB">
        <authorList>
            <consortium name="RefSeq"/>
        </authorList>
    </citation>
    <scope>IDENTIFICATION</scope>
    <source>
        <tissue evidence="2">Gonad</tissue>
    </source>
</reference>